<proteinExistence type="predicted"/>
<dbReference type="EMBL" id="FPHK01000027">
    <property type="protein sequence ID" value="SFV57184.1"/>
    <property type="molecule type" value="Genomic_DNA"/>
</dbReference>
<keyword evidence="1" id="KW-0812">Transmembrane</keyword>
<keyword evidence="1" id="KW-0472">Membrane</keyword>
<reference evidence="2" key="1">
    <citation type="submission" date="2016-10" db="EMBL/GenBank/DDBJ databases">
        <authorList>
            <person name="de Groot N.N."/>
        </authorList>
    </citation>
    <scope>NUCLEOTIDE SEQUENCE</scope>
</reference>
<accession>A0A1W1BUM0</accession>
<dbReference type="AlphaFoldDB" id="A0A1W1BUM0"/>
<evidence type="ECO:0000313" key="2">
    <source>
        <dbReference type="EMBL" id="SFV57184.1"/>
    </source>
</evidence>
<organism evidence="2">
    <name type="scientific">hydrothermal vent metagenome</name>
    <dbReference type="NCBI Taxonomy" id="652676"/>
    <lineage>
        <taxon>unclassified sequences</taxon>
        <taxon>metagenomes</taxon>
        <taxon>ecological metagenomes</taxon>
    </lineage>
</organism>
<keyword evidence="1" id="KW-1133">Transmembrane helix</keyword>
<evidence type="ECO:0000256" key="1">
    <source>
        <dbReference type="SAM" id="Phobius"/>
    </source>
</evidence>
<feature type="transmembrane region" description="Helical" evidence="1">
    <location>
        <begin position="295"/>
        <end position="314"/>
    </location>
</feature>
<protein>
    <submittedName>
        <fullName evidence="2">BatD</fullName>
    </submittedName>
</protein>
<sequence>MKKSLGKIFLILFLLYSVLEANDLASYKLSANKSNPFVKEAVVVTFEALQKDYTDNMMFSLQPKKSSDYRIVLLSKQNDAKQKHHAHTIFTYLLFPLSAGEITVAFDLTIRTASDSAIAQSVVDDHDDSIGVNTHDTKIAIEPLILQVQKLSKDTALVGDFSLKEKIKQTTINQYQSINIIYTLEGVGYENKSFRPIHKIDGVTMFFETNTIYAKATKNGYKIKREYIYALSAKKSFTIPAVEIKAFSPKKREYYTLHTAKHDIHVTKIDTSKLLDNEESPQTKNILSSEKIKEFFIYIFLFVLGYISAKLQSFTINKRKTDSKELAAVKKAQTAKELLFVIINNHLENNFADEVALLEDMVYNNTNHTYNTIKNKIIKRLK</sequence>
<name>A0A1W1BUM0_9ZZZZ</name>
<gene>
    <name evidence="2" type="ORF">MNB_SM-6-710</name>
</gene>